<gene>
    <name evidence="2" type="ORF">HALOF300_03468</name>
</gene>
<feature type="region of interest" description="Disordered" evidence="1">
    <location>
        <begin position="92"/>
        <end position="129"/>
    </location>
</feature>
<dbReference type="Proteomes" id="UP000419743">
    <property type="component" value="Unassembled WGS sequence"/>
</dbReference>
<dbReference type="AlphaFoldDB" id="A0A7M4DMU1"/>
<accession>A0A7M4DMU1</accession>
<dbReference type="RefSeq" id="WP_231955535.1">
    <property type="nucleotide sequence ID" value="NZ_CACRYJ010000050.1"/>
</dbReference>
<proteinExistence type="predicted"/>
<sequence length="129" mass="13775">MSTENRLQTALERARAELDACDPSSAAGSLPHLRAAVGHLADAVDEAMAMAVLEEGTSLRAAGAMAGLSENAVPPRLGRTAALASYRDASGRVSARGVERARYDVERGDYSPAPEAEREPMRFRPRRPD</sequence>
<name>A0A7M4DMU1_9MICO</name>
<evidence type="ECO:0000256" key="1">
    <source>
        <dbReference type="SAM" id="MobiDB-lite"/>
    </source>
</evidence>
<feature type="compositionally biased region" description="Basic and acidic residues" evidence="1">
    <location>
        <begin position="97"/>
        <end position="129"/>
    </location>
</feature>
<comment type="caution">
    <text evidence="2">The sequence shown here is derived from an EMBL/GenBank/DDBJ whole genome shotgun (WGS) entry which is preliminary data.</text>
</comment>
<dbReference type="EMBL" id="CACRYJ010000050">
    <property type="protein sequence ID" value="VZO38736.1"/>
    <property type="molecule type" value="Genomic_DNA"/>
</dbReference>
<evidence type="ECO:0000313" key="3">
    <source>
        <dbReference type="Proteomes" id="UP000419743"/>
    </source>
</evidence>
<reference evidence="2 3" key="1">
    <citation type="submission" date="2019-11" db="EMBL/GenBank/DDBJ databases">
        <authorList>
            <person name="Criscuolo A."/>
        </authorList>
    </citation>
    <scope>NUCLEOTIDE SEQUENCE [LARGE SCALE GENOMIC DNA]</scope>
    <source>
        <strain evidence="2">CIP111667</strain>
    </source>
</reference>
<organism evidence="2 3">
    <name type="scientific">Occultella aeris</name>
    <dbReference type="NCBI Taxonomy" id="2761496"/>
    <lineage>
        <taxon>Bacteria</taxon>
        <taxon>Bacillati</taxon>
        <taxon>Actinomycetota</taxon>
        <taxon>Actinomycetes</taxon>
        <taxon>Micrococcales</taxon>
        <taxon>Ruaniaceae</taxon>
        <taxon>Occultella</taxon>
    </lineage>
</organism>
<keyword evidence="3" id="KW-1185">Reference proteome</keyword>
<evidence type="ECO:0000313" key="2">
    <source>
        <dbReference type="EMBL" id="VZO38736.1"/>
    </source>
</evidence>
<protein>
    <submittedName>
        <fullName evidence="2">Uncharacterized protein</fullName>
    </submittedName>
</protein>